<dbReference type="InterPro" id="IPR033911">
    <property type="entry name" value="MetRS_core"/>
</dbReference>
<dbReference type="PRINTS" id="PR01041">
    <property type="entry name" value="TRNASYNTHMET"/>
</dbReference>
<dbReference type="InterPro" id="IPR023458">
    <property type="entry name" value="Met-tRNA_ligase_1"/>
</dbReference>
<evidence type="ECO:0000313" key="19">
    <source>
        <dbReference type="Proteomes" id="UP000515146"/>
    </source>
</evidence>
<comment type="catalytic activity">
    <reaction evidence="14">
        <text>tRNA(Met) + L-methionine + ATP = L-methionyl-tRNA(Met) + AMP + diphosphate</text>
        <dbReference type="Rhea" id="RHEA:13481"/>
        <dbReference type="Rhea" id="RHEA-COMP:9667"/>
        <dbReference type="Rhea" id="RHEA-COMP:9698"/>
        <dbReference type="ChEBI" id="CHEBI:30616"/>
        <dbReference type="ChEBI" id="CHEBI:33019"/>
        <dbReference type="ChEBI" id="CHEBI:57844"/>
        <dbReference type="ChEBI" id="CHEBI:78442"/>
        <dbReference type="ChEBI" id="CHEBI:78530"/>
        <dbReference type="ChEBI" id="CHEBI:456215"/>
        <dbReference type="EC" id="6.1.1.10"/>
    </reaction>
</comment>
<keyword evidence="10" id="KW-0694">RNA-binding</keyword>
<dbReference type="CTD" id="36238"/>
<dbReference type="InterPro" id="IPR015413">
    <property type="entry name" value="Methionyl/Leucyl_tRNA_Synth"/>
</dbReference>
<keyword evidence="6" id="KW-0820">tRNA-binding</keyword>
<keyword evidence="19" id="KW-1185">Reference proteome</keyword>
<dbReference type="CDD" id="cd07957">
    <property type="entry name" value="Anticodon_Ia_Met"/>
    <property type="match status" value="1"/>
</dbReference>
<name>A0A6P6YLT0_DERPT</name>
<comment type="subcellular location">
    <subcellularLocation>
        <location evidence="1">Cytoplasm</location>
    </subcellularLocation>
</comment>
<feature type="compositionally biased region" description="Low complexity" evidence="15">
    <location>
        <begin position="1228"/>
        <end position="1242"/>
    </location>
</feature>
<feature type="domain" description="Enhancer of polycomb-like N-terminal" evidence="17">
    <location>
        <begin position="640"/>
        <end position="765"/>
    </location>
</feature>
<dbReference type="Proteomes" id="UP000515146">
    <property type="component" value="Unplaced"/>
</dbReference>
<dbReference type="KEGG" id="dpte:113799336"/>
<keyword evidence="8" id="KW-0547">Nucleotide-binding</keyword>
<evidence type="ECO:0000256" key="10">
    <source>
        <dbReference type="ARBA" id="ARBA00022884"/>
    </source>
</evidence>
<dbReference type="PANTHER" id="PTHR45765:SF1">
    <property type="entry name" value="METHIONINE--TRNA LIGASE, CYTOPLASMIC"/>
    <property type="match status" value="1"/>
</dbReference>
<dbReference type="EC" id="6.1.1.10" evidence="3"/>
<evidence type="ECO:0000256" key="12">
    <source>
        <dbReference type="ARBA" id="ARBA00023146"/>
    </source>
</evidence>
<keyword evidence="7" id="KW-0436">Ligase</keyword>
<dbReference type="InterPro" id="IPR014729">
    <property type="entry name" value="Rossmann-like_a/b/a_fold"/>
</dbReference>
<dbReference type="Gene3D" id="1.10.730.10">
    <property type="entry name" value="Isoleucyl-tRNA Synthetase, Domain 1"/>
    <property type="match status" value="1"/>
</dbReference>
<evidence type="ECO:0000259" key="18">
    <source>
        <dbReference type="Pfam" id="PF19303"/>
    </source>
</evidence>
<keyword evidence="9" id="KW-0067">ATP-binding</keyword>
<dbReference type="OMA" id="EMIECLE"/>
<dbReference type="FunFam" id="2.20.28.20:FF:000001">
    <property type="entry name" value="Methionine--tRNA ligase"/>
    <property type="match status" value="1"/>
</dbReference>
<dbReference type="GO" id="GO:0017101">
    <property type="term" value="C:aminoacyl-tRNA synthetase multienzyme complex"/>
    <property type="evidence" value="ECO:0007669"/>
    <property type="project" value="TreeGrafter"/>
</dbReference>
<organism evidence="19 20">
    <name type="scientific">Dermatophagoides pteronyssinus</name>
    <name type="common">European house dust mite</name>
    <dbReference type="NCBI Taxonomy" id="6956"/>
    <lineage>
        <taxon>Eukaryota</taxon>
        <taxon>Metazoa</taxon>
        <taxon>Ecdysozoa</taxon>
        <taxon>Arthropoda</taxon>
        <taxon>Chelicerata</taxon>
        <taxon>Arachnida</taxon>
        <taxon>Acari</taxon>
        <taxon>Acariformes</taxon>
        <taxon>Sarcoptiformes</taxon>
        <taxon>Astigmata</taxon>
        <taxon>Psoroptidia</taxon>
        <taxon>Analgoidea</taxon>
        <taxon>Pyroglyphidae</taxon>
        <taxon>Dermatophagoidinae</taxon>
        <taxon>Dermatophagoides</taxon>
    </lineage>
</organism>
<dbReference type="InterPro" id="IPR001412">
    <property type="entry name" value="aa-tRNA-synth_I_CS"/>
</dbReference>
<dbReference type="PANTHER" id="PTHR45765">
    <property type="entry name" value="METHIONINE--TRNA LIGASE"/>
    <property type="match status" value="1"/>
</dbReference>
<evidence type="ECO:0000256" key="9">
    <source>
        <dbReference type="ARBA" id="ARBA00022840"/>
    </source>
</evidence>
<evidence type="ECO:0000259" key="17">
    <source>
        <dbReference type="Pfam" id="PF10513"/>
    </source>
</evidence>
<dbReference type="RefSeq" id="XP_027205751.1">
    <property type="nucleotide sequence ID" value="XM_027349950.1"/>
</dbReference>
<dbReference type="Pfam" id="PF09334">
    <property type="entry name" value="tRNA-synt_1g"/>
    <property type="match status" value="1"/>
</dbReference>
<evidence type="ECO:0000256" key="2">
    <source>
        <dbReference type="ARBA" id="ARBA00005594"/>
    </source>
</evidence>
<dbReference type="InParanoid" id="A0A6P6YLT0"/>
<evidence type="ECO:0000256" key="7">
    <source>
        <dbReference type="ARBA" id="ARBA00022598"/>
    </source>
</evidence>
<feature type="compositionally biased region" description="Polar residues" evidence="15">
    <location>
        <begin position="915"/>
        <end position="924"/>
    </location>
</feature>
<gene>
    <name evidence="20" type="primary">LOC113799336</name>
</gene>
<evidence type="ECO:0000259" key="16">
    <source>
        <dbReference type="Pfam" id="PF09334"/>
    </source>
</evidence>
<evidence type="ECO:0000256" key="3">
    <source>
        <dbReference type="ARBA" id="ARBA00012838"/>
    </source>
</evidence>
<dbReference type="InterPro" id="IPR041872">
    <property type="entry name" value="Anticodon_Met"/>
</dbReference>
<dbReference type="SUPFAM" id="SSF47323">
    <property type="entry name" value="Anticodon-binding domain of a subclass of class I aminoacyl-tRNA synthetases"/>
    <property type="match status" value="1"/>
</dbReference>
<feature type="region of interest" description="Disordered" evidence="15">
    <location>
        <begin position="903"/>
        <end position="933"/>
    </location>
</feature>
<reference evidence="20" key="1">
    <citation type="submission" date="2025-08" db="UniProtKB">
        <authorList>
            <consortium name="RefSeq"/>
        </authorList>
    </citation>
    <scope>IDENTIFICATION</scope>
    <source>
        <strain evidence="20">Airmid</strain>
    </source>
</reference>
<evidence type="ECO:0000256" key="8">
    <source>
        <dbReference type="ARBA" id="ARBA00022741"/>
    </source>
</evidence>
<dbReference type="Pfam" id="PF19303">
    <property type="entry name" value="Anticodon_3"/>
    <property type="match status" value="1"/>
</dbReference>
<dbReference type="SUPFAM" id="SSF57770">
    <property type="entry name" value="Methionyl-tRNA synthetase (MetRS), Zn-domain"/>
    <property type="match status" value="1"/>
</dbReference>
<dbReference type="NCBIfam" id="NF001100">
    <property type="entry name" value="PRK00133.1"/>
    <property type="match status" value="1"/>
</dbReference>
<dbReference type="CDD" id="cd00814">
    <property type="entry name" value="MetRS_core"/>
    <property type="match status" value="1"/>
</dbReference>
<dbReference type="Gene3D" id="3.40.50.620">
    <property type="entry name" value="HUPs"/>
    <property type="match status" value="1"/>
</dbReference>
<keyword evidence="11" id="KW-0648">Protein biosynthesis</keyword>
<dbReference type="InterPro" id="IPR009080">
    <property type="entry name" value="tRNAsynth_Ia_anticodon-bd"/>
</dbReference>
<proteinExistence type="inferred from homology"/>
<dbReference type="GO" id="GO:0005829">
    <property type="term" value="C:cytosol"/>
    <property type="evidence" value="ECO:0007669"/>
    <property type="project" value="TreeGrafter"/>
</dbReference>
<dbReference type="GO" id="GO:0005524">
    <property type="term" value="F:ATP binding"/>
    <property type="evidence" value="ECO:0007669"/>
    <property type="project" value="UniProtKB-KW"/>
</dbReference>
<dbReference type="GO" id="GO:0000049">
    <property type="term" value="F:tRNA binding"/>
    <property type="evidence" value="ECO:0007669"/>
    <property type="project" value="UniProtKB-KW"/>
</dbReference>
<feature type="domain" description="Methionyl-tRNA synthetase anticodon-binding" evidence="18">
    <location>
        <begin position="454"/>
        <end position="597"/>
    </location>
</feature>
<dbReference type="InterPro" id="IPR014758">
    <property type="entry name" value="Met-tRNA_synth"/>
</dbReference>
<accession>A0A6P6YLT0</accession>
<evidence type="ECO:0000256" key="6">
    <source>
        <dbReference type="ARBA" id="ARBA00022555"/>
    </source>
</evidence>
<evidence type="ECO:0000256" key="4">
    <source>
        <dbReference type="ARBA" id="ARBA00018335"/>
    </source>
</evidence>
<evidence type="ECO:0000313" key="20">
    <source>
        <dbReference type="RefSeq" id="XP_027205751.1"/>
    </source>
</evidence>
<dbReference type="NCBIfam" id="TIGR00398">
    <property type="entry name" value="metG"/>
    <property type="match status" value="1"/>
</dbReference>
<feature type="domain" description="Methionyl/Leucyl tRNA synthetase" evidence="16">
    <location>
        <begin position="45"/>
        <end position="437"/>
    </location>
</feature>
<evidence type="ECO:0000256" key="13">
    <source>
        <dbReference type="ARBA" id="ARBA00030904"/>
    </source>
</evidence>
<dbReference type="GO" id="GO:0006431">
    <property type="term" value="P:methionyl-tRNA aminoacylation"/>
    <property type="evidence" value="ECO:0007669"/>
    <property type="project" value="InterPro"/>
</dbReference>
<dbReference type="HAMAP" id="MF_00098">
    <property type="entry name" value="Met_tRNA_synth_type1"/>
    <property type="match status" value="1"/>
</dbReference>
<dbReference type="GO" id="GO:0004825">
    <property type="term" value="F:methionine-tRNA ligase activity"/>
    <property type="evidence" value="ECO:0007669"/>
    <property type="project" value="UniProtKB-EC"/>
</dbReference>
<feature type="region of interest" description="Disordered" evidence="15">
    <location>
        <begin position="1155"/>
        <end position="1175"/>
    </location>
</feature>
<evidence type="ECO:0000256" key="1">
    <source>
        <dbReference type="ARBA" id="ARBA00004496"/>
    </source>
</evidence>
<comment type="similarity">
    <text evidence="2">Belongs to the class-I aminoacyl-tRNA synthetase family.</text>
</comment>
<dbReference type="FunFam" id="1.10.730.10:FF:000031">
    <property type="entry name" value="Putative Methionyl-tRNA synthetase"/>
    <property type="match status" value="1"/>
</dbReference>
<evidence type="ECO:0000256" key="5">
    <source>
        <dbReference type="ARBA" id="ARBA00022490"/>
    </source>
</evidence>
<evidence type="ECO:0000256" key="11">
    <source>
        <dbReference type="ARBA" id="ARBA00022917"/>
    </source>
</evidence>
<dbReference type="InterPro" id="IPR019542">
    <property type="entry name" value="Enhancer_polycomb-like_N"/>
</dbReference>
<feature type="compositionally biased region" description="Polar residues" evidence="15">
    <location>
        <begin position="1316"/>
        <end position="1327"/>
    </location>
</feature>
<dbReference type="PROSITE" id="PS00178">
    <property type="entry name" value="AA_TRNA_LIGASE_I"/>
    <property type="match status" value="1"/>
</dbReference>
<dbReference type="Gene3D" id="2.20.28.20">
    <property type="entry name" value="Methionyl-tRNA synthetase, Zn-domain"/>
    <property type="match status" value="1"/>
</dbReference>
<keyword evidence="12" id="KW-0030">Aminoacyl-tRNA synthetase</keyword>
<dbReference type="InterPro" id="IPR029038">
    <property type="entry name" value="MetRS_Zn"/>
</dbReference>
<sequence length="1333" mass="152983">MSLEISKDELAEASQEFLRDDIVHWKEPDISNPNKIPVPGERNTLITSALPYVNNVPHLGNIIGCTLSGDVFARYCRIRGDNVLYICGTDEYGTATENKAQEEKLSPKEICDKYHALHDDVYKWFNIRFDRFGRTSTETQTRIVQEIFKKVYANGYVIKEEIEQLYCEQCPKFLADRFVEGVCPFCAYEDARGDQCDKCGKLINAIELKKPRCKTCSSPPVIKSSRHLFIDLPKIQPKLEKWLDETLKKENYWSQTAKVITNSWIKEGLKPRCITRDLKWGIPVPLDGYTDKVFYVWFDAPIGYISITAELCPQWEKWWKDPDNVESYNFLAKDNVTFHAIIFPSTLLATHEKWSMVSHIPAVEYLNYEDSKFSKSRSIGVFGDSVRETGIPSDIWRFYLLYVRPENQDTTFCWNDLMAKNNTELLNNLGNFLNRVLTFLSNNFDATIGEIKLTSSDQELLVQLNRELLVFIDSMNRVRLRDGIKIILNISRIGNQYIQSEKPWTLIKDPSTRDRAHSVLSLGANICLLLSILMEPYMPVTTQQLQEQINFKCNLLPKNHRFVCLLKPGHKIGKPSPLFKKLEQKEMDLFRKKFGGSIADKEKEASNVQLAKLFESISLKTDKEIEQLIAEQGDKVLKTEDVPDLNNFATTINRTVPQMPTGMEKEEECEHHLQRAISAQQAHGRAVDHVIPTPEVFSVEDKVYDEFYPPTYKIPRQLIHVQLPSFEQDYPDYDLDSEDETWLSTTNLSGLPHTKFEEMIDCLERNSGVQKVIELNEAKSLLRGVDESLQIAVYDYWLAKKLKFGKSLIPTVKTEKRDGTSGNNPYIAFRRRTEKMQTRKNRKNDEYSYEKMLKLKKDIFNVCNIMSMIKEREKMKYELVKNDYVIFQTRNINEMIPSAAGGEYYSSEDENSSDLMYQSSQGNNEPDDVDNPDGMFSFKRKKGCYYHAPLDQYSGWPWESLEEGGTADKRFRFSYTSLSCPAYPVGLTRRRIGRGGRIHFDRIKTHIDLDDNEDPKRIHYKPLPGESDMEHDATIEFNTRYFDEECSLFLNNQLKHYIDDTSLGKQLYQYNESVLSNFIEKNHHQCNDNRLTMEAPHPQNFMSNRTINKLPGLKSTNGKLKPTDHQNCQQHQCSTPSFVHPINIDLTSSLLNNTENITKDDSTSSENSAVKRPLDLNEFKDSSDRISNQVISSSLLDDYNDVFLDVLDGLDNNETVMNTDQLKQNVTSSPVSVNVNNGPNHSTNDSSNKSDRNNIHSNKHFSNEPSKTATVMTTVANTTNIKFECQSTPEYPTVSSSSPSCRLKLTTTAVTTTNTSNQGSSASNNFHHSTDVT</sequence>
<evidence type="ECO:0000256" key="14">
    <source>
        <dbReference type="ARBA" id="ARBA00047364"/>
    </source>
</evidence>
<dbReference type="OrthoDB" id="5844513at2759"/>
<keyword evidence="5" id="KW-0963">Cytoplasm</keyword>
<feature type="region of interest" description="Disordered" evidence="15">
    <location>
        <begin position="1228"/>
        <end position="1269"/>
    </location>
</feature>
<dbReference type="SUPFAM" id="SSF52374">
    <property type="entry name" value="Nucleotidylyl transferase"/>
    <property type="match status" value="1"/>
</dbReference>
<dbReference type="Pfam" id="PF10513">
    <property type="entry name" value="EPL1"/>
    <property type="match status" value="1"/>
</dbReference>
<protein>
    <recommendedName>
        <fullName evidence="4">Methionine--tRNA ligase, cytoplasmic</fullName>
        <ecNumber evidence="3">6.1.1.10</ecNumber>
    </recommendedName>
    <alternativeName>
        <fullName evidence="13">Methionyl-tRNA synthetase</fullName>
    </alternativeName>
</protein>
<feature type="region of interest" description="Disordered" evidence="15">
    <location>
        <begin position="1312"/>
        <end position="1333"/>
    </location>
</feature>
<evidence type="ECO:0000256" key="15">
    <source>
        <dbReference type="SAM" id="MobiDB-lite"/>
    </source>
</evidence>